<dbReference type="KEGG" id="tvl:FAZ95_29295"/>
<feature type="transmembrane region" description="Helical" evidence="1">
    <location>
        <begin position="21"/>
        <end position="40"/>
    </location>
</feature>
<sequence length="256" mass="29048">MKRVKSMAEFQDDYIFAITKRALLVCVIFPLLSTGLSYAAYESDFSVSGWPWKIGAVTTIVCCLTPVLIWLRYRGTNALRAYGMVMLIGVFAIYYFFGVFGYFYFFIFAPMSEYLRWVGGGGGAALTAYWICITYRIVSHTIDNTSFVRKTFLDDAGTVIFPLQRGMKAYEKVDKERRPFPKLFMYVIYGIAPFYLILNRLLSSNFGTTGVLLFVAILGMPLSLWLAGAFVRLYLVMIKTASCIEKERKVRVVVAG</sequence>
<dbReference type="EMBL" id="CP040078">
    <property type="protein sequence ID" value="QCP53171.1"/>
    <property type="molecule type" value="Genomic_DNA"/>
</dbReference>
<proteinExistence type="predicted"/>
<feature type="transmembrane region" description="Helical" evidence="1">
    <location>
        <begin position="180"/>
        <end position="198"/>
    </location>
</feature>
<dbReference type="AlphaFoldDB" id="A0A4P8IXE1"/>
<feature type="transmembrane region" description="Helical" evidence="1">
    <location>
        <begin position="52"/>
        <end position="73"/>
    </location>
</feature>
<keyword evidence="3" id="KW-1185">Reference proteome</keyword>
<keyword evidence="1" id="KW-0812">Transmembrane</keyword>
<accession>A0A4P8IXE1</accession>
<organism evidence="2 3">
    <name type="scientific">Trinickia violacea</name>
    <dbReference type="NCBI Taxonomy" id="2571746"/>
    <lineage>
        <taxon>Bacteria</taxon>
        <taxon>Pseudomonadati</taxon>
        <taxon>Pseudomonadota</taxon>
        <taxon>Betaproteobacteria</taxon>
        <taxon>Burkholderiales</taxon>
        <taxon>Burkholderiaceae</taxon>
        <taxon>Trinickia</taxon>
    </lineage>
</organism>
<feature type="transmembrane region" description="Helical" evidence="1">
    <location>
        <begin position="114"/>
        <end position="132"/>
    </location>
</feature>
<protein>
    <submittedName>
        <fullName evidence="2">Uncharacterized protein</fullName>
    </submittedName>
</protein>
<evidence type="ECO:0000313" key="3">
    <source>
        <dbReference type="Proteomes" id="UP000298656"/>
    </source>
</evidence>
<dbReference type="RefSeq" id="WP_137335941.1">
    <property type="nucleotide sequence ID" value="NZ_CP040078.1"/>
</dbReference>
<dbReference type="Proteomes" id="UP000298656">
    <property type="component" value="Chromosome 2"/>
</dbReference>
<feature type="transmembrane region" description="Helical" evidence="1">
    <location>
        <begin position="210"/>
        <end position="235"/>
    </location>
</feature>
<name>A0A4P8IXE1_9BURK</name>
<evidence type="ECO:0000256" key="1">
    <source>
        <dbReference type="SAM" id="Phobius"/>
    </source>
</evidence>
<gene>
    <name evidence="2" type="ORF">FAZ95_29295</name>
</gene>
<reference evidence="2 3" key="1">
    <citation type="submission" date="2019-05" db="EMBL/GenBank/DDBJ databases">
        <title>Burkholderia sp. DHOD12, isolated from subtropical forest soil.</title>
        <authorList>
            <person name="Gao Z.-H."/>
            <person name="Qiu L.-H."/>
        </authorList>
    </citation>
    <scope>NUCLEOTIDE SEQUENCE [LARGE SCALE GENOMIC DNA]</scope>
    <source>
        <strain evidence="2 3">DHOD12</strain>
    </source>
</reference>
<evidence type="ECO:0000313" key="2">
    <source>
        <dbReference type="EMBL" id="QCP53171.1"/>
    </source>
</evidence>
<keyword evidence="1" id="KW-0472">Membrane</keyword>
<keyword evidence="1" id="KW-1133">Transmembrane helix</keyword>
<feature type="transmembrane region" description="Helical" evidence="1">
    <location>
        <begin position="85"/>
        <end position="108"/>
    </location>
</feature>
<dbReference type="OrthoDB" id="9082337at2"/>